<reference evidence="5" key="1">
    <citation type="journal article" date="2020" name="J Insects Food Feed">
        <title>The yellow mealworm (Tenebrio molitor) genome: a resource for the emerging insects as food and feed industry.</title>
        <authorList>
            <person name="Eriksson T."/>
            <person name="Andere A."/>
            <person name="Kelstrup H."/>
            <person name="Emery V."/>
            <person name="Picard C."/>
        </authorList>
    </citation>
    <scope>NUCLEOTIDE SEQUENCE</scope>
    <source>
        <strain evidence="5">Stoneville</strain>
        <tissue evidence="5">Whole head</tissue>
    </source>
</reference>
<dbReference type="GO" id="GO:0005634">
    <property type="term" value="C:nucleus"/>
    <property type="evidence" value="ECO:0007669"/>
    <property type="project" value="UniProtKB-SubCell"/>
</dbReference>
<dbReference type="PANTHER" id="PTHR13168:SF0">
    <property type="entry name" value="C-MYC-BINDING PROTEIN"/>
    <property type="match status" value="1"/>
</dbReference>
<dbReference type="OrthoDB" id="524165at2759"/>
<reference evidence="5" key="2">
    <citation type="submission" date="2021-08" db="EMBL/GenBank/DDBJ databases">
        <authorList>
            <person name="Eriksson T."/>
        </authorList>
    </citation>
    <scope>NUCLEOTIDE SEQUENCE</scope>
    <source>
        <strain evidence="5">Stoneville</strain>
        <tissue evidence="5">Whole head</tissue>
    </source>
</reference>
<evidence type="ECO:0000256" key="4">
    <source>
        <dbReference type="SAM" id="MobiDB-lite"/>
    </source>
</evidence>
<sequence>MSNPTFKPSEGKREEFRKYLEKNGVMDALTKVLVNLYEEPEKPEDALEYIRDRLAMQAGIETYNQMKSRIDECQARIDALTQELDELKLSLEPPPPVEEEAVPLEEGFQPMAGDENPPEDMPPITDEAPIDAPPPEENPDM</sequence>
<evidence type="ECO:0000256" key="2">
    <source>
        <dbReference type="ARBA" id="ARBA00009389"/>
    </source>
</evidence>
<comment type="subcellular location">
    <subcellularLocation>
        <location evidence="1">Nucleus</location>
    </subcellularLocation>
</comment>
<gene>
    <name evidence="5" type="ORF">GEV33_006364</name>
</gene>
<name>A0A8J6LDM2_TENMO</name>
<dbReference type="GO" id="GO:0003713">
    <property type="term" value="F:transcription coactivator activity"/>
    <property type="evidence" value="ECO:0007669"/>
    <property type="project" value="InterPro"/>
</dbReference>
<comment type="caution">
    <text evidence="5">The sequence shown here is derived from an EMBL/GenBank/DDBJ whole genome shotgun (WGS) entry which is preliminary data.</text>
</comment>
<evidence type="ECO:0000256" key="3">
    <source>
        <dbReference type="ARBA" id="ARBA00023242"/>
    </source>
</evidence>
<dbReference type="Proteomes" id="UP000719412">
    <property type="component" value="Unassembled WGS sequence"/>
</dbReference>
<evidence type="ECO:0008006" key="7">
    <source>
        <dbReference type="Google" id="ProtNLM"/>
    </source>
</evidence>
<feature type="compositionally biased region" description="Pro residues" evidence="4">
    <location>
        <begin position="131"/>
        <end position="141"/>
    </location>
</feature>
<protein>
    <recommendedName>
        <fullName evidence="7">c-Myc-binding protein</fullName>
    </recommendedName>
</protein>
<keyword evidence="3" id="KW-0539">Nucleus</keyword>
<feature type="region of interest" description="Disordered" evidence="4">
    <location>
        <begin position="89"/>
        <end position="141"/>
    </location>
</feature>
<keyword evidence="6" id="KW-1185">Reference proteome</keyword>
<dbReference type="InterPro" id="IPR026060">
    <property type="entry name" value="AMY1"/>
</dbReference>
<evidence type="ECO:0000256" key="1">
    <source>
        <dbReference type="ARBA" id="ARBA00004123"/>
    </source>
</evidence>
<dbReference type="AlphaFoldDB" id="A0A8J6LDM2"/>
<proteinExistence type="inferred from homology"/>
<dbReference type="EMBL" id="JABDTM020021564">
    <property type="protein sequence ID" value="KAH0816427.1"/>
    <property type="molecule type" value="Genomic_DNA"/>
</dbReference>
<evidence type="ECO:0000313" key="5">
    <source>
        <dbReference type="EMBL" id="KAH0816427.1"/>
    </source>
</evidence>
<accession>A0A8J6LDM2</accession>
<organism evidence="5 6">
    <name type="scientific">Tenebrio molitor</name>
    <name type="common">Yellow mealworm beetle</name>
    <dbReference type="NCBI Taxonomy" id="7067"/>
    <lineage>
        <taxon>Eukaryota</taxon>
        <taxon>Metazoa</taxon>
        <taxon>Ecdysozoa</taxon>
        <taxon>Arthropoda</taxon>
        <taxon>Hexapoda</taxon>
        <taxon>Insecta</taxon>
        <taxon>Pterygota</taxon>
        <taxon>Neoptera</taxon>
        <taxon>Endopterygota</taxon>
        <taxon>Coleoptera</taxon>
        <taxon>Polyphaga</taxon>
        <taxon>Cucujiformia</taxon>
        <taxon>Tenebrionidae</taxon>
        <taxon>Tenebrio</taxon>
    </lineage>
</organism>
<evidence type="ECO:0000313" key="6">
    <source>
        <dbReference type="Proteomes" id="UP000719412"/>
    </source>
</evidence>
<comment type="similarity">
    <text evidence="2">Belongs to the AMY1 family.</text>
</comment>
<dbReference type="PANTHER" id="PTHR13168">
    <property type="entry name" value="ASSOCIATE OF C-MYC AMY-1"/>
    <property type="match status" value="1"/>
</dbReference>